<name>A0A7Y2H2F6_UNCEI</name>
<dbReference type="Gene3D" id="3.40.50.1820">
    <property type="entry name" value="alpha/beta hydrolase"/>
    <property type="match status" value="1"/>
</dbReference>
<dbReference type="InterPro" id="IPR029058">
    <property type="entry name" value="AB_hydrolase_fold"/>
</dbReference>
<accession>A0A7Y2H2F6</accession>
<proteinExistence type="predicted"/>
<dbReference type="InterPro" id="IPR050261">
    <property type="entry name" value="FrsA_esterase"/>
</dbReference>
<dbReference type="PANTHER" id="PTHR22946">
    <property type="entry name" value="DIENELACTONE HYDROLASE DOMAIN-CONTAINING PROTEIN-RELATED"/>
    <property type="match status" value="1"/>
</dbReference>
<evidence type="ECO:0000313" key="3">
    <source>
        <dbReference type="Proteomes" id="UP000547674"/>
    </source>
</evidence>
<dbReference type="InterPro" id="IPR002925">
    <property type="entry name" value="Dienelactn_hydro"/>
</dbReference>
<protein>
    <recommendedName>
        <fullName evidence="1">Dienelactone hydrolase domain-containing protein</fullName>
    </recommendedName>
</protein>
<evidence type="ECO:0000313" key="2">
    <source>
        <dbReference type="EMBL" id="NNF06668.1"/>
    </source>
</evidence>
<dbReference type="EMBL" id="JABDJR010000312">
    <property type="protein sequence ID" value="NNF06668.1"/>
    <property type="molecule type" value="Genomic_DNA"/>
</dbReference>
<organism evidence="2 3">
    <name type="scientific">Eiseniibacteriota bacterium</name>
    <dbReference type="NCBI Taxonomy" id="2212470"/>
    <lineage>
        <taxon>Bacteria</taxon>
        <taxon>Candidatus Eiseniibacteriota</taxon>
    </lineage>
</organism>
<comment type="caution">
    <text evidence="2">The sequence shown here is derived from an EMBL/GenBank/DDBJ whole genome shotgun (WGS) entry which is preliminary data.</text>
</comment>
<sequence length="277" mass="29592">MKNRLGMVLGIGIGVAGLLVQPGVGYGSAELSGPSFRHIDNEAMGEVTKVKVEFSTDQGARQGDLFLPPGNSPHAAVIFLHSGEGLTKTFKERCRELAEGGLVVFAPEYRTGIAGTRFEADPTEVACVLEADALLRQHPRVDKHQVGLIGSSHGSLVALLAVAEGDRRQFRCVAQASGNQGAIAKAGDIKIPVLVQHGAKDAVANMQDARFMGIEIKKTGNSSVTIKEYTLAGHDLWYLHKSNGSSEEQIAQGNWAWDDLNDFLGRYLTSGASLNAR</sequence>
<dbReference type="AlphaFoldDB" id="A0A7Y2H2F6"/>
<dbReference type="Pfam" id="PF01738">
    <property type="entry name" value="DLH"/>
    <property type="match status" value="1"/>
</dbReference>
<gene>
    <name evidence="2" type="ORF">HKN21_07905</name>
</gene>
<dbReference type="GO" id="GO:0016787">
    <property type="term" value="F:hydrolase activity"/>
    <property type="evidence" value="ECO:0007669"/>
    <property type="project" value="InterPro"/>
</dbReference>
<dbReference type="SUPFAM" id="SSF53474">
    <property type="entry name" value="alpha/beta-Hydrolases"/>
    <property type="match status" value="1"/>
</dbReference>
<reference evidence="2 3" key="1">
    <citation type="submission" date="2020-03" db="EMBL/GenBank/DDBJ databases">
        <title>Metabolic flexibility allows generalist bacteria to become dominant in a frequently disturbed ecosystem.</title>
        <authorList>
            <person name="Chen Y.-J."/>
            <person name="Leung P.M."/>
            <person name="Bay S.K."/>
            <person name="Hugenholtz P."/>
            <person name="Kessler A.J."/>
            <person name="Shelley G."/>
            <person name="Waite D.W."/>
            <person name="Cook P.L."/>
            <person name="Greening C."/>
        </authorList>
    </citation>
    <scope>NUCLEOTIDE SEQUENCE [LARGE SCALE GENOMIC DNA]</scope>
    <source>
        <strain evidence="2">SS_bin_28</strain>
    </source>
</reference>
<feature type="domain" description="Dienelactone hydrolase" evidence="1">
    <location>
        <begin position="67"/>
        <end position="267"/>
    </location>
</feature>
<evidence type="ECO:0000259" key="1">
    <source>
        <dbReference type="Pfam" id="PF01738"/>
    </source>
</evidence>
<dbReference type="Proteomes" id="UP000547674">
    <property type="component" value="Unassembled WGS sequence"/>
</dbReference>